<accession>A0ABT0MLH5</accession>
<organism evidence="1 2">
    <name type="scientific">Luteimonas galliterrae</name>
    <dbReference type="NCBI Taxonomy" id="2940486"/>
    <lineage>
        <taxon>Bacteria</taxon>
        <taxon>Pseudomonadati</taxon>
        <taxon>Pseudomonadota</taxon>
        <taxon>Gammaproteobacteria</taxon>
        <taxon>Lysobacterales</taxon>
        <taxon>Lysobacteraceae</taxon>
        <taxon>Luteimonas</taxon>
    </lineage>
</organism>
<keyword evidence="2" id="KW-1185">Reference proteome</keyword>
<dbReference type="RefSeq" id="WP_249475558.1">
    <property type="nucleotide sequence ID" value="NZ_JAMBEP010000003.1"/>
</dbReference>
<reference evidence="1 2" key="1">
    <citation type="submission" date="2022-05" db="EMBL/GenBank/DDBJ databases">
        <title>Luteimonas sp. SX5, whole genome shotgun sequencing project.</title>
        <authorList>
            <person name="Zhao G."/>
            <person name="Shen L."/>
        </authorList>
    </citation>
    <scope>NUCLEOTIDE SEQUENCE [LARGE SCALE GENOMIC DNA]</scope>
    <source>
        <strain evidence="1 2">SX5</strain>
    </source>
</reference>
<dbReference type="Proteomes" id="UP001431217">
    <property type="component" value="Unassembled WGS sequence"/>
</dbReference>
<protein>
    <submittedName>
        <fullName evidence="1">Uncharacterized protein</fullName>
    </submittedName>
</protein>
<evidence type="ECO:0000313" key="2">
    <source>
        <dbReference type="Proteomes" id="UP001431217"/>
    </source>
</evidence>
<dbReference type="EMBL" id="JAMBEP010000003">
    <property type="protein sequence ID" value="MCL1635742.1"/>
    <property type="molecule type" value="Genomic_DNA"/>
</dbReference>
<comment type="caution">
    <text evidence="1">The sequence shown here is derived from an EMBL/GenBank/DDBJ whole genome shotgun (WGS) entry which is preliminary data.</text>
</comment>
<evidence type="ECO:0000313" key="1">
    <source>
        <dbReference type="EMBL" id="MCL1635742.1"/>
    </source>
</evidence>
<proteinExistence type="predicted"/>
<name>A0ABT0MLH5_9GAMM</name>
<dbReference type="PROSITE" id="PS51257">
    <property type="entry name" value="PROKAR_LIPOPROTEIN"/>
    <property type="match status" value="1"/>
</dbReference>
<sequence length="324" mass="35301">MRRRHFVIACAGLIAVACAYYLGSVRGPRPTGAAAATNTAAGNVRDENAAREAGATGFTRRTASLPPPGAPLQNVFAELQARANAGDVDAATRLYRDLSLCSRFRSIDWANSQLADELLGEQVDGMPPDQLENYRAQLEAIESRKRNVQRLHALCDGADEAMLATRVPAMQKAAQLGETHARACYLAAGPNLDARGLIRHPERLEAYRASVPRLIDAGIAAGDWKVVDLLRNAYQPGAEGLLAGVLDPDPVRYYRYLKLYRLGAEAYRTSKLDEQLQAAAARLAPEQVREADAWAETAYHRNFDAGNSTESTVTGWDPCSFPYE</sequence>
<gene>
    <name evidence="1" type="ORF">M2650_14020</name>
</gene>